<feature type="region of interest" description="Disordered" evidence="1">
    <location>
        <begin position="1"/>
        <end position="32"/>
    </location>
</feature>
<organism evidence="2 3">
    <name type="scientific">Oedothorax gibbosus</name>
    <dbReference type="NCBI Taxonomy" id="931172"/>
    <lineage>
        <taxon>Eukaryota</taxon>
        <taxon>Metazoa</taxon>
        <taxon>Ecdysozoa</taxon>
        <taxon>Arthropoda</taxon>
        <taxon>Chelicerata</taxon>
        <taxon>Arachnida</taxon>
        <taxon>Araneae</taxon>
        <taxon>Araneomorphae</taxon>
        <taxon>Entelegynae</taxon>
        <taxon>Araneoidea</taxon>
        <taxon>Linyphiidae</taxon>
        <taxon>Erigoninae</taxon>
        <taxon>Oedothorax</taxon>
    </lineage>
</organism>
<dbReference type="AlphaFoldDB" id="A0AAV6U6V9"/>
<evidence type="ECO:0000313" key="2">
    <source>
        <dbReference type="EMBL" id="KAG8179375.1"/>
    </source>
</evidence>
<keyword evidence="3" id="KW-1185">Reference proteome</keyword>
<feature type="compositionally biased region" description="Acidic residues" evidence="1">
    <location>
        <begin position="16"/>
        <end position="27"/>
    </location>
</feature>
<name>A0AAV6U6V9_9ARAC</name>
<evidence type="ECO:0000313" key="3">
    <source>
        <dbReference type="Proteomes" id="UP000827092"/>
    </source>
</evidence>
<dbReference type="Proteomes" id="UP000827092">
    <property type="component" value="Unassembled WGS sequence"/>
</dbReference>
<comment type="caution">
    <text evidence="2">The sequence shown here is derived from an EMBL/GenBank/DDBJ whole genome shotgun (WGS) entry which is preliminary data.</text>
</comment>
<protein>
    <submittedName>
        <fullName evidence="2">Uncharacterized protein</fullName>
    </submittedName>
</protein>
<dbReference type="EMBL" id="JAFNEN010000631">
    <property type="protein sequence ID" value="KAG8179375.1"/>
    <property type="molecule type" value="Genomic_DNA"/>
</dbReference>
<gene>
    <name evidence="2" type="ORF">JTE90_012072</name>
</gene>
<sequence length="91" mass="10423">MFCGNKVSPCLTGDKDETDEDENDTEDQTGTRSETVGGFWVCYGLGASFGRGFISWTERRQCMDWLVQFGVNHEGEELSFYYVTYIPLRDK</sequence>
<proteinExistence type="predicted"/>
<reference evidence="2 3" key="1">
    <citation type="journal article" date="2022" name="Nat. Ecol. Evol.">
        <title>A masculinizing supergene underlies an exaggerated male reproductive morph in a spider.</title>
        <authorList>
            <person name="Hendrickx F."/>
            <person name="De Corte Z."/>
            <person name="Sonet G."/>
            <person name="Van Belleghem S.M."/>
            <person name="Kostlbacher S."/>
            <person name="Vangestel C."/>
        </authorList>
    </citation>
    <scope>NUCLEOTIDE SEQUENCE [LARGE SCALE GENOMIC DNA]</scope>
    <source>
        <strain evidence="2">W744_W776</strain>
    </source>
</reference>
<evidence type="ECO:0000256" key="1">
    <source>
        <dbReference type="SAM" id="MobiDB-lite"/>
    </source>
</evidence>
<accession>A0AAV6U6V9</accession>